<dbReference type="HOGENOM" id="CLU_212714_0_2_5"/>
<dbReference type="Proteomes" id="UP000007471">
    <property type="component" value="Chromosome"/>
</dbReference>
<name>E8TJF0_MESCW</name>
<dbReference type="GeneID" id="99863429"/>
<dbReference type="AlphaFoldDB" id="E8TJF0"/>
<protein>
    <recommendedName>
        <fullName evidence="4">Oxalate:formate antiporter</fullName>
    </recommendedName>
</protein>
<keyword evidence="1" id="KW-1133">Transmembrane helix</keyword>
<evidence type="ECO:0000313" key="3">
    <source>
        <dbReference type="Proteomes" id="UP000007471"/>
    </source>
</evidence>
<evidence type="ECO:0000313" key="2">
    <source>
        <dbReference type="EMBL" id="ADV12590.1"/>
    </source>
</evidence>
<keyword evidence="1" id="KW-0812">Transmembrane</keyword>
<dbReference type="RefSeq" id="WP_013531270.1">
    <property type="nucleotide sequence ID" value="NC_014923.1"/>
</dbReference>
<dbReference type="PATRIC" id="fig|765698.3.peg.3968"/>
<feature type="transmembrane region" description="Helical" evidence="1">
    <location>
        <begin position="12"/>
        <end position="37"/>
    </location>
</feature>
<accession>E8TJF0</accession>
<proteinExistence type="predicted"/>
<gene>
    <name evidence="2" type="ordered locus">Mesci_3469</name>
</gene>
<organism evidence="2 3">
    <name type="scientific">Mesorhizobium ciceri biovar biserrulae (strain HAMBI 2942 / LMG 23838 / WSM1271)</name>
    <dbReference type="NCBI Taxonomy" id="765698"/>
    <lineage>
        <taxon>Bacteria</taxon>
        <taxon>Pseudomonadati</taxon>
        <taxon>Pseudomonadota</taxon>
        <taxon>Alphaproteobacteria</taxon>
        <taxon>Hyphomicrobiales</taxon>
        <taxon>Phyllobacteriaceae</taxon>
        <taxon>Mesorhizobium</taxon>
    </lineage>
</organism>
<evidence type="ECO:0008006" key="4">
    <source>
        <dbReference type="Google" id="ProtNLM"/>
    </source>
</evidence>
<sequence>MAQDNENSIKLTLAWLLVGIPLVWGFWMTLVSATALFQ</sequence>
<dbReference type="EMBL" id="CP002447">
    <property type="protein sequence ID" value="ADV12590.1"/>
    <property type="molecule type" value="Genomic_DNA"/>
</dbReference>
<dbReference type="KEGG" id="mci:Mesci_3469"/>
<keyword evidence="1" id="KW-0472">Membrane</keyword>
<reference evidence="3" key="1">
    <citation type="submission" date="2011-01" db="EMBL/GenBank/DDBJ databases">
        <title>Complete sequence of chromosome of Mesorhizobium ciceri bv. biserrulae WSM1271.</title>
        <authorList>
            <person name="Lucas S."/>
            <person name="Copeland A."/>
            <person name="Lapidus A."/>
            <person name="Cheng J.-F."/>
            <person name="Goodwin L."/>
            <person name="Pitluck S."/>
            <person name="Teshima H."/>
            <person name="Detter J.C."/>
            <person name="Han C."/>
            <person name="Tapia R."/>
            <person name="Land M."/>
            <person name="Hauser L."/>
            <person name="Kyrpides N."/>
            <person name="Ivanova N."/>
            <person name="Nandasena K."/>
            <person name="Reeve W.G."/>
            <person name="Howieson J.G."/>
            <person name="O'Hara G."/>
            <person name="Tiwari R.P."/>
            <person name="Woyke T."/>
        </authorList>
    </citation>
    <scope>NUCLEOTIDE SEQUENCE [LARGE SCALE GENOMIC DNA]</scope>
    <source>
        <strain evidence="3">HAMBI 2942 / LMG 23838 / WSM1271</strain>
    </source>
</reference>
<evidence type="ECO:0000256" key="1">
    <source>
        <dbReference type="SAM" id="Phobius"/>
    </source>
</evidence>
<dbReference type="OrthoDB" id="8453599at2"/>